<evidence type="ECO:0000256" key="1">
    <source>
        <dbReference type="SAM" id="MobiDB-lite"/>
    </source>
</evidence>
<accession>A0A0P9GYQ5</accession>
<protein>
    <recommendedName>
        <fullName evidence="2">Arrestin-like N-terminal domain-containing protein</fullName>
    </recommendedName>
</protein>
<feature type="compositionally biased region" description="Pro residues" evidence="1">
    <location>
        <begin position="559"/>
        <end position="580"/>
    </location>
</feature>
<feature type="region of interest" description="Disordered" evidence="1">
    <location>
        <begin position="1256"/>
        <end position="1330"/>
    </location>
</feature>
<feature type="region of interest" description="Disordered" evidence="1">
    <location>
        <begin position="629"/>
        <end position="930"/>
    </location>
</feature>
<evidence type="ECO:0000259" key="2">
    <source>
        <dbReference type="Pfam" id="PF00339"/>
    </source>
</evidence>
<feature type="compositionally biased region" description="Low complexity" evidence="1">
    <location>
        <begin position="1295"/>
        <end position="1310"/>
    </location>
</feature>
<organism evidence="3 4">
    <name type="scientific">Rhodotorula graminis (strain WP1)</name>
    <dbReference type="NCBI Taxonomy" id="578459"/>
    <lineage>
        <taxon>Eukaryota</taxon>
        <taxon>Fungi</taxon>
        <taxon>Dikarya</taxon>
        <taxon>Basidiomycota</taxon>
        <taxon>Pucciniomycotina</taxon>
        <taxon>Microbotryomycetes</taxon>
        <taxon>Sporidiobolales</taxon>
        <taxon>Sporidiobolaceae</taxon>
        <taxon>Rhodotorula</taxon>
    </lineage>
</organism>
<gene>
    <name evidence="3" type="ORF">RHOBADRAFT_55616</name>
</gene>
<feature type="compositionally biased region" description="Low complexity" evidence="1">
    <location>
        <begin position="1431"/>
        <end position="1454"/>
    </location>
</feature>
<dbReference type="InterPro" id="IPR014752">
    <property type="entry name" value="Arrestin-like_C"/>
</dbReference>
<feature type="compositionally biased region" description="Pro residues" evidence="1">
    <location>
        <begin position="531"/>
        <end position="545"/>
    </location>
</feature>
<dbReference type="InterPro" id="IPR011021">
    <property type="entry name" value="Arrestin-like_N"/>
</dbReference>
<feature type="compositionally biased region" description="Basic and acidic residues" evidence="1">
    <location>
        <begin position="1371"/>
        <end position="1383"/>
    </location>
</feature>
<feature type="compositionally biased region" description="Low complexity" evidence="1">
    <location>
        <begin position="1493"/>
        <end position="1506"/>
    </location>
</feature>
<evidence type="ECO:0000313" key="4">
    <source>
        <dbReference type="Proteomes" id="UP000053890"/>
    </source>
</evidence>
<feature type="compositionally biased region" description="Pro residues" evidence="1">
    <location>
        <begin position="395"/>
        <end position="405"/>
    </location>
</feature>
<feature type="compositionally biased region" description="Low complexity" evidence="1">
    <location>
        <begin position="1168"/>
        <end position="1212"/>
    </location>
</feature>
<feature type="compositionally biased region" description="Low complexity" evidence="1">
    <location>
        <begin position="856"/>
        <end position="881"/>
    </location>
</feature>
<proteinExistence type="predicted"/>
<name>A0A0P9GYQ5_RHOGW</name>
<feature type="region of interest" description="Disordered" evidence="1">
    <location>
        <begin position="948"/>
        <end position="1011"/>
    </location>
</feature>
<feature type="region of interest" description="Disordered" evidence="1">
    <location>
        <begin position="1053"/>
        <end position="1220"/>
    </location>
</feature>
<dbReference type="EMBL" id="KQ474086">
    <property type="protein sequence ID" value="KPV72511.1"/>
    <property type="molecule type" value="Genomic_DNA"/>
</dbReference>
<feature type="region of interest" description="Disordered" evidence="1">
    <location>
        <begin position="1371"/>
        <end position="1552"/>
    </location>
</feature>
<dbReference type="RefSeq" id="XP_018268560.1">
    <property type="nucleotide sequence ID" value="XM_018417934.1"/>
</dbReference>
<feature type="compositionally biased region" description="Pro residues" evidence="1">
    <location>
        <begin position="1155"/>
        <end position="1167"/>
    </location>
</feature>
<dbReference type="OMA" id="MNASPYH"/>
<feature type="compositionally biased region" description="Low complexity" evidence="1">
    <location>
        <begin position="791"/>
        <end position="800"/>
    </location>
</feature>
<dbReference type="STRING" id="578459.A0A0P9GYQ5"/>
<feature type="region of interest" description="Disordered" evidence="1">
    <location>
        <begin position="1"/>
        <end position="35"/>
    </location>
</feature>
<dbReference type="OrthoDB" id="298939at2759"/>
<reference evidence="3 4" key="1">
    <citation type="journal article" date="2015" name="Front. Microbiol.">
        <title>Genome sequence of the plant growth promoting endophytic yeast Rhodotorula graminis WP1.</title>
        <authorList>
            <person name="Firrincieli A."/>
            <person name="Otillar R."/>
            <person name="Salamov A."/>
            <person name="Schmutz J."/>
            <person name="Khan Z."/>
            <person name="Redman R.S."/>
            <person name="Fleck N.D."/>
            <person name="Lindquist E."/>
            <person name="Grigoriev I.V."/>
            <person name="Doty S.L."/>
        </authorList>
    </citation>
    <scope>NUCLEOTIDE SEQUENCE [LARGE SCALE GENOMIC DNA]</scope>
    <source>
        <strain evidence="3 4">WP1</strain>
    </source>
</reference>
<feature type="compositionally biased region" description="Basic and acidic residues" evidence="1">
    <location>
        <begin position="962"/>
        <end position="981"/>
    </location>
</feature>
<feature type="compositionally biased region" description="Basic and acidic residues" evidence="1">
    <location>
        <begin position="811"/>
        <end position="827"/>
    </location>
</feature>
<feature type="compositionally biased region" description="Low complexity" evidence="1">
    <location>
        <begin position="951"/>
        <end position="960"/>
    </location>
</feature>
<feature type="region of interest" description="Disordered" evidence="1">
    <location>
        <begin position="385"/>
        <end position="409"/>
    </location>
</feature>
<feature type="compositionally biased region" description="Pro residues" evidence="1">
    <location>
        <begin position="1085"/>
        <end position="1104"/>
    </location>
</feature>
<evidence type="ECO:0000313" key="3">
    <source>
        <dbReference type="EMBL" id="KPV72511.1"/>
    </source>
</evidence>
<sequence length="1566" mass="162449">MPLPRPVSSADMRSAHASGSLPASPAPRGAGSSSNSAQLGLKLAVERGAYVAGQQVKGVLELSVKGQLALGEVGIEFLGVEELRSRDHTSTRRLLSDRVDFQGNGLPPSNAVKPGTKPIQGSFYPALPGRTRFAFAFTIPASLPSTCALGSNAQTRYELRAFASSLVDGSVDLRSEKLDVRVVERWGDWRDEEWQTPLERTAQGTLARGGDGALELVASVGKGEWALRPPRLFWRSDGDMDVAGKGKVEVRAHVRNLSKRHVTGLKLSLIRRLRVLYPQGARPVVEPPVVSSVVVAERFHGIDYDVRSGGERDAVLALQVPTDECWTVRKGTLFELDVVLRVEVECGFLQKPLSVDLPIWIAHPLSLPNSAHRFADEERARLAPAAAPVQAPALAPTPSPQPSIPYSPSTVGTFSSPAAPYHTLSPEPYAPAFAHGGHLPLPGTPAPGQHGRHYAASAISMTSSASSPAMYPPSTPTPYFPPPPAAPAELYDPVPAAYAAPHGYVAFDPTVPDLSTSQFLGSLQHQQPGYVPTPPGTAFSPPPPQAQHAPLAPWSVAAPPSPQPHVASVPPPHGPPPPPSRAHTIAAGLGLAPHEAAQVEVNLAPLEPYSAAQRAHQHARTASDLPYLAQQQQQRGVEPVRQHSAPAAAAAHVHGGELDLPDASPPRPCASPVPSIRGGEVRSPEPVTSSAPSHTRVSHTPPPPSPSSHFRRAEQSRSPSPVESAPASASAHSSPLGAASPASASAAAPTSALLETIGEDGESQAGNTARSAMLPPGLADALRDDGGAGTTAGSSPGRSSVQDLEELVEEEERRDVERRARTKEGSRAADLPPMPFPTTAATASRDARPRAQDIFAPVVAVPSSAPTAPSPASSSSPTRLAAPKRDGGGLSALEARLARPSTPDLSALQLCSPSRSPSPIKPLGSPAPHARAFAPHLDLLHLGGESETVGSALRARSISRASKHEEERRRAVEEDPKEAVRRAVAGAAWAQGPSARSAEAAAPVGGLAQKEELPVKASVADWVKSVEPVAPASVEQPVRPVVEQVADVCAAKAGRPAQYKPRAPLKLAAPVAEPAMQEPSSPSSPRRPLPSPPPSPRRALPSPPAQDTSPSKPTSPSFGVSAPVAVPEQPPASAKPNVPRPVFGASPSKRDISPAPSPDKPPSPSLPVPAARSPTKTSLPSPWSSRPSPWSSVGRSPSPVKAASPAPTSTPSFDAPKSPIAAVVDDGGRKVVDVVEIKGLKREAVDRVAGWLQKADTEPVAPAPAPDSVVSLQTKQQKRITIEFGRHAPEPPSRPSSSSSRTGLSRSAAAPPSLHATGRPQQQQQEPTVAQLLAAETRAAMRQAQADAPADLTRSSAVEKGLNGYLAALKSDAEDVGKGEQAHRSARRAAPGKVRSVASIWAERVEEADRERTESPPPPAARALGHKPTKSHSSIQLGALSSSTSSPRPLASLSNSPVAPTAGPLPSRRARPVSLQPSASPARPFLNSTVGRASPSSSAAAAASSPTAGMRVPSAAGGAIKGAGKLAASESAPAGWASPSRAGAADRSGSGAKVKDLLARYQQQLA</sequence>
<feature type="compositionally biased region" description="Low complexity" evidence="1">
    <location>
        <begin position="716"/>
        <end position="752"/>
    </location>
</feature>
<keyword evidence="4" id="KW-1185">Reference proteome</keyword>
<feature type="compositionally biased region" description="Low complexity" evidence="1">
    <location>
        <begin position="15"/>
        <end position="35"/>
    </location>
</feature>
<feature type="compositionally biased region" description="Basic and acidic residues" evidence="1">
    <location>
        <begin position="1403"/>
        <end position="1414"/>
    </location>
</feature>
<dbReference type="Pfam" id="PF00339">
    <property type="entry name" value="Arrestin_N"/>
    <property type="match status" value="1"/>
</dbReference>
<feature type="compositionally biased region" description="Low complexity" evidence="1">
    <location>
        <begin position="385"/>
        <end position="394"/>
    </location>
</feature>
<dbReference type="Gene3D" id="2.60.40.640">
    <property type="match status" value="1"/>
</dbReference>
<feature type="compositionally biased region" description="Basic and acidic residues" evidence="1">
    <location>
        <begin position="1280"/>
        <end position="1289"/>
    </location>
</feature>
<feature type="domain" description="Arrestin-like N-terminal" evidence="2">
    <location>
        <begin position="46"/>
        <end position="164"/>
    </location>
</feature>
<dbReference type="GeneID" id="28978382"/>
<feature type="compositionally biased region" description="Low complexity" evidence="1">
    <location>
        <begin position="1537"/>
        <end position="1552"/>
    </location>
</feature>
<feature type="compositionally biased region" description="Polar residues" evidence="1">
    <location>
        <begin position="1106"/>
        <end position="1118"/>
    </location>
</feature>
<feature type="compositionally biased region" description="Low complexity" evidence="1">
    <location>
        <begin position="1515"/>
        <end position="1528"/>
    </location>
</feature>
<feature type="region of interest" description="Disordered" evidence="1">
    <location>
        <begin position="524"/>
        <end position="584"/>
    </location>
</feature>
<dbReference type="Proteomes" id="UP000053890">
    <property type="component" value="Unassembled WGS sequence"/>
</dbReference>